<keyword evidence="2" id="KW-1185">Reference proteome</keyword>
<protein>
    <submittedName>
        <fullName evidence="1">Uncharacterized protein</fullName>
    </submittedName>
</protein>
<dbReference type="Proteomes" id="UP000269945">
    <property type="component" value="Unassembled WGS sequence"/>
</dbReference>
<accession>A0A9X9LT78</accession>
<evidence type="ECO:0000313" key="2">
    <source>
        <dbReference type="Proteomes" id="UP000269945"/>
    </source>
</evidence>
<organism evidence="1 2">
    <name type="scientific">Gulo gulo</name>
    <name type="common">Wolverine</name>
    <name type="synonym">Gluton</name>
    <dbReference type="NCBI Taxonomy" id="48420"/>
    <lineage>
        <taxon>Eukaryota</taxon>
        <taxon>Metazoa</taxon>
        <taxon>Chordata</taxon>
        <taxon>Craniata</taxon>
        <taxon>Vertebrata</taxon>
        <taxon>Euteleostomi</taxon>
        <taxon>Mammalia</taxon>
        <taxon>Eutheria</taxon>
        <taxon>Laurasiatheria</taxon>
        <taxon>Carnivora</taxon>
        <taxon>Caniformia</taxon>
        <taxon>Musteloidea</taxon>
        <taxon>Mustelidae</taxon>
        <taxon>Guloninae</taxon>
        <taxon>Gulo</taxon>
    </lineage>
</organism>
<comment type="caution">
    <text evidence="1">The sequence shown here is derived from an EMBL/GenBank/DDBJ whole genome shotgun (WGS) entry which is preliminary data.</text>
</comment>
<dbReference type="EMBL" id="CYRY02015917">
    <property type="protein sequence ID" value="VCW86035.1"/>
    <property type="molecule type" value="Genomic_DNA"/>
</dbReference>
<proteinExistence type="predicted"/>
<sequence length="65" mass="7080">MATCSGCWRTCRRTGRRRHPCPKSRRRAWLTASLPSLSSGCGCCASCETISQPPTAQPCTAWSCC</sequence>
<dbReference type="AlphaFoldDB" id="A0A9X9LT78"/>
<reference evidence="1 2" key="1">
    <citation type="submission" date="2018-10" db="EMBL/GenBank/DDBJ databases">
        <authorList>
            <person name="Ekblom R."/>
            <person name="Jareborg N."/>
        </authorList>
    </citation>
    <scope>NUCLEOTIDE SEQUENCE [LARGE SCALE GENOMIC DNA]</scope>
    <source>
        <tissue evidence="1">Muscle</tissue>
    </source>
</reference>
<evidence type="ECO:0000313" key="1">
    <source>
        <dbReference type="EMBL" id="VCW86035.1"/>
    </source>
</evidence>
<name>A0A9X9LT78_GULGU</name>
<gene>
    <name evidence="1" type="ORF">BN2614_LOCUS2</name>
</gene>